<evidence type="ECO:0000256" key="1">
    <source>
        <dbReference type="SAM" id="MobiDB-lite"/>
    </source>
</evidence>
<sequence length="489" mass="53177">MKVKKQLAAFLLSLSLLTGMAAPVFAVDSASSDTDTTTSSEQSAQTAQTKTEQSDDAGSEKTQTSTTDTATTEEQDPKNPSITIDAKASILVNAETGEIIEAHNEKEKEYPASTTKMMTALLALENCKLSDVVTIQQDDIAAAGAGASNAGLKAGEQVTVENLLYCLMLPSAFEAANALARTAGGSVDNFVKMMNDRASELGCVNTHFVNPTGMHDTNHYSCAYDMYLIAREAMKNSTFQTVVNTAQKKLPATNKNSERIIYTTNELIRSSYSSVYYDNCYGIKTGHTTPAGYCLVSYAKQGGYSYYSVVLGAKAGTEYAGSFTETKRLFEWAFDNFRMRTATEGGAAVTECPVRLGKGVDHVTLVTAKDISVLLPKGADVSDLETQLDVSESYDAPIAQGQKLGTVTYSYNGTACATADLIALSEVQRSPILFALDQVSKFFHWLPIRVLVSIVVLLFVLYLVFSFIAGRNRRIKKQQRRKAQRKRRK</sequence>
<feature type="region of interest" description="Disordered" evidence="1">
    <location>
        <begin position="29"/>
        <end position="85"/>
    </location>
</feature>
<evidence type="ECO:0000256" key="2">
    <source>
        <dbReference type="SAM" id="Phobius"/>
    </source>
</evidence>
<dbReference type="Pfam" id="PF07943">
    <property type="entry name" value="PBP5_C"/>
    <property type="match status" value="1"/>
</dbReference>
<dbReference type="SMART" id="SM00936">
    <property type="entry name" value="PBP5_C"/>
    <property type="match status" value="1"/>
</dbReference>
<accession>A0ABS6ETL5</accession>
<dbReference type="InterPro" id="IPR001967">
    <property type="entry name" value="Peptidase_S11_N"/>
</dbReference>
<dbReference type="GO" id="GO:0004180">
    <property type="term" value="F:carboxypeptidase activity"/>
    <property type="evidence" value="ECO:0007669"/>
    <property type="project" value="UniProtKB-KW"/>
</dbReference>
<dbReference type="RefSeq" id="WP_216470611.1">
    <property type="nucleotide sequence ID" value="NZ_JAHLQI010000005.1"/>
</dbReference>
<evidence type="ECO:0000256" key="3">
    <source>
        <dbReference type="SAM" id="SignalP"/>
    </source>
</evidence>
<dbReference type="PANTHER" id="PTHR21581">
    <property type="entry name" value="D-ALANYL-D-ALANINE CARBOXYPEPTIDASE"/>
    <property type="match status" value="1"/>
</dbReference>
<evidence type="ECO:0000313" key="6">
    <source>
        <dbReference type="Proteomes" id="UP000783588"/>
    </source>
</evidence>
<feature type="compositionally biased region" description="Low complexity" evidence="1">
    <location>
        <begin position="29"/>
        <end position="51"/>
    </location>
</feature>
<dbReference type="Proteomes" id="UP000783588">
    <property type="component" value="Unassembled WGS sequence"/>
</dbReference>
<comment type="caution">
    <text evidence="5">The sequence shown here is derived from an EMBL/GenBank/DDBJ whole genome shotgun (WGS) entry which is preliminary data.</text>
</comment>
<reference evidence="5 6" key="1">
    <citation type="submission" date="2021-06" db="EMBL/GenBank/DDBJ databases">
        <authorList>
            <person name="Sun Q."/>
            <person name="Li D."/>
        </authorList>
    </citation>
    <scope>NUCLEOTIDE SEQUENCE [LARGE SCALE GENOMIC DNA]</scope>
    <source>
        <strain evidence="5 6">MSJd-7</strain>
    </source>
</reference>
<dbReference type="Pfam" id="PF00768">
    <property type="entry name" value="Peptidase_S11"/>
    <property type="match status" value="1"/>
</dbReference>
<feature type="transmembrane region" description="Helical" evidence="2">
    <location>
        <begin position="450"/>
        <end position="470"/>
    </location>
</feature>
<keyword evidence="2" id="KW-1133">Transmembrane helix</keyword>
<feature type="domain" description="Peptidase S11 D-Ala-D-Ala carboxypeptidase A C-terminal" evidence="4">
    <location>
        <begin position="337"/>
        <end position="429"/>
    </location>
</feature>
<evidence type="ECO:0000259" key="4">
    <source>
        <dbReference type="SMART" id="SM00936"/>
    </source>
</evidence>
<protein>
    <submittedName>
        <fullName evidence="5">D-alanyl-D-alanine carboxypeptidase</fullName>
    </submittedName>
</protein>
<keyword evidence="2" id="KW-0812">Transmembrane</keyword>
<keyword evidence="6" id="KW-1185">Reference proteome</keyword>
<evidence type="ECO:0000313" key="5">
    <source>
        <dbReference type="EMBL" id="MBU5490902.1"/>
    </source>
</evidence>
<keyword evidence="2" id="KW-0472">Membrane</keyword>
<feature type="chain" id="PRO_5045248520" evidence="3">
    <location>
        <begin position="27"/>
        <end position="489"/>
    </location>
</feature>
<gene>
    <name evidence="5" type="ORF">KQI75_09790</name>
</gene>
<dbReference type="PANTHER" id="PTHR21581:SF6">
    <property type="entry name" value="TRAFFICKING PROTEIN PARTICLE COMPLEX SUBUNIT 12"/>
    <property type="match status" value="1"/>
</dbReference>
<feature type="signal peptide" evidence="3">
    <location>
        <begin position="1"/>
        <end position="26"/>
    </location>
</feature>
<keyword evidence="5" id="KW-0121">Carboxypeptidase</keyword>
<proteinExistence type="predicted"/>
<organism evidence="5 6">
    <name type="scientific">Butyricicoccus intestinisimiae</name>
    <dbReference type="NCBI Taxonomy" id="2841509"/>
    <lineage>
        <taxon>Bacteria</taxon>
        <taxon>Bacillati</taxon>
        <taxon>Bacillota</taxon>
        <taxon>Clostridia</taxon>
        <taxon>Eubacteriales</taxon>
        <taxon>Butyricicoccaceae</taxon>
        <taxon>Butyricicoccus</taxon>
    </lineage>
</organism>
<dbReference type="EMBL" id="JAHLQI010000005">
    <property type="protein sequence ID" value="MBU5490902.1"/>
    <property type="molecule type" value="Genomic_DNA"/>
</dbReference>
<keyword evidence="5" id="KW-0645">Protease</keyword>
<dbReference type="InterPro" id="IPR012907">
    <property type="entry name" value="Peptidase_S11_C"/>
</dbReference>
<feature type="compositionally biased region" description="Low complexity" evidence="1">
    <location>
        <begin position="62"/>
        <end position="72"/>
    </location>
</feature>
<keyword evidence="3" id="KW-0732">Signal</keyword>
<keyword evidence="5" id="KW-0378">Hydrolase</keyword>
<name>A0ABS6ETL5_9FIRM</name>